<dbReference type="SUPFAM" id="SSF48452">
    <property type="entry name" value="TPR-like"/>
    <property type="match status" value="3"/>
</dbReference>
<feature type="repeat" description="TPR" evidence="1">
    <location>
        <begin position="561"/>
        <end position="594"/>
    </location>
</feature>
<accession>A0A4P2QK41</accession>
<evidence type="ECO:0000256" key="2">
    <source>
        <dbReference type="SAM" id="MobiDB-lite"/>
    </source>
</evidence>
<dbReference type="PANTHER" id="PTHR12558">
    <property type="entry name" value="CELL DIVISION CYCLE 16,23,27"/>
    <property type="match status" value="1"/>
</dbReference>
<feature type="region of interest" description="Disordered" evidence="2">
    <location>
        <begin position="66"/>
        <end position="124"/>
    </location>
</feature>
<name>A0A4P2QK41_SORCE</name>
<feature type="repeat" description="TPR" evidence="1">
    <location>
        <begin position="778"/>
        <end position="811"/>
    </location>
</feature>
<proteinExistence type="predicted"/>
<dbReference type="SMART" id="SM00028">
    <property type="entry name" value="TPR"/>
    <property type="match status" value="11"/>
</dbReference>
<dbReference type="Proteomes" id="UP000295497">
    <property type="component" value="Chromosome"/>
</dbReference>
<dbReference type="Pfam" id="PF13432">
    <property type="entry name" value="TPR_16"/>
    <property type="match status" value="3"/>
</dbReference>
<dbReference type="InterPro" id="IPR011989">
    <property type="entry name" value="ARM-like"/>
</dbReference>
<reference evidence="3 4" key="1">
    <citation type="submission" date="2015-09" db="EMBL/GenBank/DDBJ databases">
        <title>Sorangium comparison.</title>
        <authorList>
            <person name="Zaburannyi N."/>
            <person name="Bunk B."/>
            <person name="Overmann J."/>
            <person name="Mueller R."/>
        </authorList>
    </citation>
    <scope>NUCLEOTIDE SEQUENCE [LARGE SCALE GENOMIC DNA]</scope>
    <source>
        <strain evidence="3 4">So ce836</strain>
    </source>
</reference>
<dbReference type="InterPro" id="IPR019734">
    <property type="entry name" value="TPR_rpt"/>
</dbReference>
<dbReference type="Pfam" id="PF13646">
    <property type="entry name" value="HEAT_2"/>
    <property type="match status" value="2"/>
</dbReference>
<dbReference type="SMART" id="SM00567">
    <property type="entry name" value="EZ_HEAT"/>
    <property type="match status" value="8"/>
</dbReference>
<dbReference type="SUPFAM" id="SSF48371">
    <property type="entry name" value="ARM repeat"/>
    <property type="match status" value="1"/>
</dbReference>
<dbReference type="InterPro" id="IPR011990">
    <property type="entry name" value="TPR-like_helical_dom_sf"/>
</dbReference>
<feature type="compositionally biased region" description="Pro residues" evidence="2">
    <location>
        <begin position="91"/>
        <end position="100"/>
    </location>
</feature>
<feature type="repeat" description="TPR" evidence="1">
    <location>
        <begin position="391"/>
        <end position="424"/>
    </location>
</feature>
<dbReference type="InterPro" id="IPR004155">
    <property type="entry name" value="PBS_lyase_HEAT"/>
</dbReference>
<dbReference type="Gene3D" id="1.25.10.10">
    <property type="entry name" value="Leucine-rich Repeat Variant"/>
    <property type="match status" value="2"/>
</dbReference>
<sequence>MPAELTRPARPAPRSRPSLEAPPPLRVAGRAPPIYPTPVRSLVLAGCLAVLIPAAATLAIPHAEAADFDPSGRGKRKPKAPKPGGGKPGPAARPQPGPRPQPERAPQAKPEPAEGADAKRSGPSNDALIARYTAIVMSQPSAPFPLQRLAQLYRERDGNLKKLVEEFERRAAQPGADAWASKVVLAGIYKQDGRYDDAIKTYEAAIADRPSDPAAMMALAQLEADRGDKARARAHYEKALPLLKLAADVEQTRRTLLALCLDLSDFDAAKAHHDALVKNAQGSLFVKAELGRELSARGHHARAEAEFRELVKAAAGDNRALAPALRDLGQALARQKKMDEALAVLKRALSIAGNAAGVRAEILLIMTDAFRAEGKLAELIAILEAERGQDFQRLATLGALYEETGDVDKAIAIYRRALALDGKHIDTRLRLVHLLQTAGELDTAIREYELLIKAAPNNADFVFELCETLIQRGDRPKALALLTQLEGRVADEPETLAAVADFYERVEEKDRALKVLQRLAGAAGGDPSHLVDLGDRYFQAGDKKKALETWARIKQVVPSRARAAATLGEVYLDHDMVTEALAALREATQLEPANARYKKALAIALERTASSLGNAGPRYAEARELWEQLLAGAGNDKLLAREARTHIVSLWSLTRELPGRVGPLVARFNATPPDLEAGRLLAEVQRKLHRLPDAEATLRKLVQAAPGDEDSLLALERVLVLQQNLLGAIDVLGKLVEVNPKRAREFYQRMAQYAAELYRDDDAIRYAARAVELSPEDASGHQKLGDMYRRRQDFPRAIAEYRQALAKNDRLFPVYFDLAELLLTAGQADEADRLFRRVVRASNDEELVARAARMSMQVNLGRGSLEVLERELLPVAVGNPQKPLYRRLLVELYGAMTFPLMQKARAEGGAASAAARAELAKIGARAVKPLLDALADDKESQQKVAIEVLAYVENKSAGPALYNFAIGQADKGLRARAMIACGALRDPSMLERYEQMLAPRDAAATVLPNDAVAVAATWGVARLAAGGGRPAAKAEALLARLLSSPAPEVRAIAAVGLGLTHDRKHAAALSAVARAPEAGSVPRAAAVRALGEIGGGGEGPALFMALADSSEPELRRAALLTLARLGDGASTKGGPGDAEAPASGGAAQAIAAGAFSSDEGLRAAAVSAAVALTRRAYPRAREPLPVPDGALTVKDVLAGLDPDPPAPEDRAAALVALGPALQKAAVAAVATSPERALVVADAILSRGAAGPRGAGAGAAGDRGADGGGAALGLAPFTDGRAELAPELRRQVEAAVEGVAAAVVSGFVALVRHPAIEVRTRAVELLATRPEPEAQAAVVDALGDPEESVRRAALAALGAVRHGPTIAAVSELLRTSPSWPLRVRAAEALGRLGAPGGGGAAGGRPGQVAETLGAAARSDAYALVREAAARALASADRAAAAPVLQHLAARDPEPRVRQAAAELMRGGAP</sequence>
<organism evidence="3 4">
    <name type="scientific">Sorangium cellulosum</name>
    <name type="common">Polyangium cellulosum</name>
    <dbReference type="NCBI Taxonomy" id="56"/>
    <lineage>
        <taxon>Bacteria</taxon>
        <taxon>Pseudomonadati</taxon>
        <taxon>Myxococcota</taxon>
        <taxon>Polyangia</taxon>
        <taxon>Polyangiales</taxon>
        <taxon>Polyangiaceae</taxon>
        <taxon>Sorangium</taxon>
    </lineage>
</organism>
<dbReference type="Gene3D" id="1.25.40.10">
    <property type="entry name" value="Tetratricopeptide repeat domain"/>
    <property type="match status" value="3"/>
</dbReference>
<dbReference type="PROSITE" id="PS50005">
    <property type="entry name" value="TPR"/>
    <property type="match status" value="6"/>
</dbReference>
<protein>
    <submittedName>
        <fullName evidence="3">Uncharacterized protein</fullName>
    </submittedName>
</protein>
<dbReference type="PANTHER" id="PTHR12558:SF13">
    <property type="entry name" value="CELL DIVISION CYCLE PROTEIN 27 HOMOLOG"/>
    <property type="match status" value="1"/>
</dbReference>
<dbReference type="InterPro" id="IPR016024">
    <property type="entry name" value="ARM-type_fold"/>
</dbReference>
<feature type="repeat" description="TPR" evidence="1">
    <location>
        <begin position="179"/>
        <end position="212"/>
    </location>
</feature>
<feature type="repeat" description="TPR" evidence="1">
    <location>
        <begin position="322"/>
        <end position="355"/>
    </location>
</feature>
<dbReference type="Pfam" id="PF14559">
    <property type="entry name" value="TPR_19"/>
    <property type="match status" value="2"/>
</dbReference>
<feature type="region of interest" description="Disordered" evidence="2">
    <location>
        <begin position="1"/>
        <end position="32"/>
    </location>
</feature>
<feature type="repeat" description="TPR" evidence="1">
    <location>
        <begin position="527"/>
        <end position="560"/>
    </location>
</feature>
<evidence type="ECO:0000313" key="3">
    <source>
        <dbReference type="EMBL" id="AUX30031.1"/>
    </source>
</evidence>
<evidence type="ECO:0000256" key="1">
    <source>
        <dbReference type="PROSITE-ProRule" id="PRU00339"/>
    </source>
</evidence>
<evidence type="ECO:0000313" key="4">
    <source>
        <dbReference type="Proteomes" id="UP000295497"/>
    </source>
</evidence>
<gene>
    <name evidence="3" type="ORF">SOCE836_021260</name>
</gene>
<dbReference type="EMBL" id="CP012672">
    <property type="protein sequence ID" value="AUX30031.1"/>
    <property type="molecule type" value="Genomic_DNA"/>
</dbReference>
<keyword evidence="1" id="KW-0802">TPR repeat</keyword>